<dbReference type="InterPro" id="IPR027417">
    <property type="entry name" value="P-loop_NTPase"/>
</dbReference>
<gene>
    <name evidence="2" type="ORF">ACFOZ5_11305</name>
</gene>
<dbReference type="Gene3D" id="3.20.20.140">
    <property type="entry name" value="Metal-dependent hydrolases"/>
    <property type="match status" value="1"/>
</dbReference>
<dbReference type="Pfam" id="PF13304">
    <property type="entry name" value="AAA_21"/>
    <property type="match status" value="1"/>
</dbReference>
<dbReference type="SUPFAM" id="SSF52540">
    <property type="entry name" value="P-loop containing nucleoside triphosphate hydrolases"/>
    <property type="match status" value="1"/>
</dbReference>
<dbReference type="RefSeq" id="WP_379887326.1">
    <property type="nucleotide sequence ID" value="NZ_JBHSDI010000014.1"/>
</dbReference>
<dbReference type="InterPro" id="IPR016195">
    <property type="entry name" value="Pol/histidinol_Pase-like"/>
</dbReference>
<reference evidence="3" key="1">
    <citation type="journal article" date="2019" name="Int. J. Syst. Evol. Microbiol.">
        <title>The Global Catalogue of Microorganisms (GCM) 10K type strain sequencing project: providing services to taxonomists for standard genome sequencing and annotation.</title>
        <authorList>
            <consortium name="The Broad Institute Genomics Platform"/>
            <consortium name="The Broad Institute Genome Sequencing Center for Infectious Disease"/>
            <person name="Wu L."/>
            <person name="Ma J."/>
        </authorList>
    </citation>
    <scope>NUCLEOTIDE SEQUENCE [LARGE SCALE GENOMIC DNA]</scope>
    <source>
        <strain evidence="3">CECT 7297</strain>
    </source>
</reference>
<sequence length="940" mass="106259">MNGNKSDAPQTWPYPGSRWWKFDFHTHTPASTDTKHWQDVKGTPDEVTPEQWLLKYMQAGIDCVAVTDHNSGAWIDEVKAANQRMKSLAERGEACENYREITLFPGVEISVSGGFHLLAIFDVGATTRTINDLLAAVRYRGSDGDSDGVTSEGPERVVIEILEAGGIPVLAHADSQKGLLAVQPGTKKCQLDPNTVKQILDIEELRAAEWVDKQSMFPELVEKRCSHLAMVLGSDSHSFQGNAVPGSRYTWVKMARPNLEGLRLAILDGNDISIRRSDDDAFEPYHTPEHVITAIQIQSARYMGNGRPARVEFNPFYNALIGGRGTGKSTIVHALRLAYRRQEDLKRLEGTEPFRQFELFAKTSKGREGEGALREKTEILIEVERDGIPHRLRWRADGQGEVVEEKTSLGVWKESTDPTINAERFPIRLFSQGQIAALAGENRQALLDVIDEAANVAPLKRNFEDLKQTYFTQRAKLRELSTRLQEQPKLERELKDVLRKLEAFSQSHHAEVLKAHQIAQRQQREVIQTQEQLDAFPKQIESVLDELVLDDWPESVFDGSSDADILSWRSDAEAVLAGVRKTLSEEVSVFKKRLGQLHESTQIGAWRNRVFTANENYKILQSKLVEQGVTDPQAFGRLVQERQKLEGQIKQLSLVQEEKEELVAKCTRQWQELAQARKAISEARNKFIQETLGDNTFVRMTVVSFGYDAKAIDQELRALLDITPGKFESDLLQRDEGGEPESGLAYELIRSSDREEALNSLKRRLLNGNELGGHFRNFLQRKRENTPSFADQVICWFPEDDLKIEYSRSGEGTDWRPITQGSQGQRSAALLAFLLAFGKEPLVLDQPEDDLDNHLIYDLIVRQIRANKQRRQLIIVTHNPNVVVNGDAEMVHAFDFLGGQCGVVQKGALQEKSLRDEVCRVMEGGLEAFSRRWARLGREK</sequence>
<organism evidence="2 3">
    <name type="scientific">Marinobacter lacisalsi</name>
    <dbReference type="NCBI Taxonomy" id="475979"/>
    <lineage>
        <taxon>Bacteria</taxon>
        <taxon>Pseudomonadati</taxon>
        <taxon>Pseudomonadota</taxon>
        <taxon>Gammaproteobacteria</taxon>
        <taxon>Pseudomonadales</taxon>
        <taxon>Marinobacteraceae</taxon>
        <taxon>Marinobacter</taxon>
    </lineage>
</organism>
<keyword evidence="3" id="KW-1185">Reference proteome</keyword>
<proteinExistence type="predicted"/>
<dbReference type="SUPFAM" id="SSF89550">
    <property type="entry name" value="PHP domain-like"/>
    <property type="match status" value="1"/>
</dbReference>
<dbReference type="InterPro" id="IPR054787">
    <property type="entry name" value="TrlF_ATPase"/>
</dbReference>
<dbReference type="NCBIfam" id="NF045780">
    <property type="entry name" value="TrlF_fam_ATP"/>
    <property type="match status" value="1"/>
</dbReference>
<dbReference type="InterPro" id="IPR003959">
    <property type="entry name" value="ATPase_AAA_core"/>
</dbReference>
<dbReference type="InterPro" id="IPR052018">
    <property type="entry name" value="PHP_domain"/>
</dbReference>
<dbReference type="PANTHER" id="PTHR42924">
    <property type="entry name" value="EXONUCLEASE"/>
    <property type="match status" value="1"/>
</dbReference>
<dbReference type="EMBL" id="JBHSDI010000014">
    <property type="protein sequence ID" value="MFC4259617.1"/>
    <property type="molecule type" value="Genomic_DNA"/>
</dbReference>
<protein>
    <submittedName>
        <fullName evidence="2">TrlF family AAA-like ATPase</fullName>
    </submittedName>
</protein>
<evidence type="ECO:0000313" key="2">
    <source>
        <dbReference type="EMBL" id="MFC4259617.1"/>
    </source>
</evidence>
<comment type="caution">
    <text evidence="2">The sequence shown here is derived from an EMBL/GenBank/DDBJ whole genome shotgun (WGS) entry which is preliminary data.</text>
</comment>
<name>A0ABV8QGU2_9GAMM</name>
<feature type="domain" description="ATPase AAA-type core" evidence="1">
    <location>
        <begin position="722"/>
        <end position="883"/>
    </location>
</feature>
<evidence type="ECO:0000259" key="1">
    <source>
        <dbReference type="Pfam" id="PF13304"/>
    </source>
</evidence>
<dbReference type="Gene3D" id="3.40.50.300">
    <property type="entry name" value="P-loop containing nucleotide triphosphate hydrolases"/>
    <property type="match status" value="2"/>
</dbReference>
<evidence type="ECO:0000313" key="3">
    <source>
        <dbReference type="Proteomes" id="UP001595798"/>
    </source>
</evidence>
<dbReference type="PANTHER" id="PTHR42924:SF3">
    <property type="entry name" value="POLYMERASE_HISTIDINOL PHOSPHATASE N-TERMINAL DOMAIN-CONTAINING PROTEIN"/>
    <property type="match status" value="1"/>
</dbReference>
<dbReference type="Proteomes" id="UP001595798">
    <property type="component" value="Unassembled WGS sequence"/>
</dbReference>
<accession>A0ABV8QGU2</accession>